<dbReference type="Gene3D" id="1.20.1250.20">
    <property type="entry name" value="MFS general substrate transporter like domains"/>
    <property type="match status" value="2"/>
</dbReference>
<dbReference type="InterPro" id="IPR049892">
    <property type="entry name" value="AA9"/>
</dbReference>
<dbReference type="GO" id="GO:0005576">
    <property type="term" value="C:extracellular region"/>
    <property type="evidence" value="ECO:0007669"/>
    <property type="project" value="UniProtKB-SubCell"/>
</dbReference>
<feature type="transmembrane region" description="Helical" evidence="7">
    <location>
        <begin position="238"/>
        <end position="258"/>
    </location>
</feature>
<dbReference type="PANTHER" id="PTHR33353:SF34">
    <property type="entry name" value="ENDO-BETA-1,4-GLUCANASE D"/>
    <property type="match status" value="1"/>
</dbReference>
<dbReference type="Proteomes" id="UP000016922">
    <property type="component" value="Unassembled WGS sequence"/>
</dbReference>
<evidence type="ECO:0000256" key="5">
    <source>
        <dbReference type="ARBA" id="ARBA00023157"/>
    </source>
</evidence>
<dbReference type="InterPro" id="IPR011701">
    <property type="entry name" value="MFS"/>
</dbReference>
<evidence type="ECO:0000256" key="3">
    <source>
        <dbReference type="ARBA" id="ARBA00004613"/>
    </source>
</evidence>
<feature type="transmembrane region" description="Helical" evidence="7">
    <location>
        <begin position="270"/>
        <end position="288"/>
    </location>
</feature>
<evidence type="ECO:0000313" key="9">
    <source>
        <dbReference type="EMBL" id="EPE27905.1"/>
    </source>
</evidence>
<keyword evidence="7" id="KW-0812">Transmembrane</keyword>
<feature type="transmembrane region" description="Helical" evidence="7">
    <location>
        <begin position="294"/>
        <end position="313"/>
    </location>
</feature>
<keyword evidence="10" id="KW-1185">Reference proteome</keyword>
<dbReference type="HOGENOM" id="CLU_335555_0_0_1"/>
<feature type="transmembrane region" description="Helical" evidence="7">
    <location>
        <begin position="358"/>
        <end position="377"/>
    </location>
</feature>
<evidence type="ECO:0000256" key="4">
    <source>
        <dbReference type="ARBA" id="ARBA00022525"/>
    </source>
</evidence>
<name>S3CQD3_GLAL2</name>
<dbReference type="CDD" id="cd21175">
    <property type="entry name" value="LPMO_AA9"/>
    <property type="match status" value="1"/>
</dbReference>
<dbReference type="EMBL" id="KE145369">
    <property type="protein sequence ID" value="EPE27905.1"/>
    <property type="molecule type" value="Genomic_DNA"/>
</dbReference>
<feature type="transmembrane region" description="Helical" evidence="7">
    <location>
        <begin position="567"/>
        <end position="589"/>
    </location>
</feature>
<dbReference type="PANTHER" id="PTHR33353">
    <property type="entry name" value="PUTATIVE (AFU_ORTHOLOGUE AFUA_1G12560)-RELATED"/>
    <property type="match status" value="1"/>
</dbReference>
<dbReference type="InterPro" id="IPR036259">
    <property type="entry name" value="MFS_trans_sf"/>
</dbReference>
<evidence type="ECO:0000256" key="7">
    <source>
        <dbReference type="SAM" id="Phobius"/>
    </source>
</evidence>
<dbReference type="OrthoDB" id="2213137at2759"/>
<dbReference type="GO" id="GO:0016020">
    <property type="term" value="C:membrane"/>
    <property type="evidence" value="ECO:0007669"/>
    <property type="project" value="UniProtKB-SubCell"/>
</dbReference>
<evidence type="ECO:0000259" key="8">
    <source>
        <dbReference type="Pfam" id="PF03443"/>
    </source>
</evidence>
<comment type="cofactor">
    <cofactor evidence="1">
        <name>Cu(2+)</name>
        <dbReference type="ChEBI" id="CHEBI:29036"/>
    </cofactor>
</comment>
<accession>S3CQD3</accession>
<evidence type="ECO:0000313" key="10">
    <source>
        <dbReference type="Proteomes" id="UP000016922"/>
    </source>
</evidence>
<evidence type="ECO:0000256" key="1">
    <source>
        <dbReference type="ARBA" id="ARBA00001973"/>
    </source>
</evidence>
<dbReference type="GeneID" id="19463751"/>
<dbReference type="AlphaFoldDB" id="S3CQD3"/>
<protein>
    <submittedName>
        <fullName evidence="9">MFS general substrate transporter</fullName>
    </submittedName>
</protein>
<dbReference type="Pfam" id="PF07690">
    <property type="entry name" value="MFS_1"/>
    <property type="match status" value="1"/>
</dbReference>
<proteinExistence type="predicted"/>
<dbReference type="RefSeq" id="XP_008085264.1">
    <property type="nucleotide sequence ID" value="XM_008087073.1"/>
</dbReference>
<feature type="domain" description="Auxiliary Activity family 9 catalytic" evidence="8">
    <location>
        <begin position="630"/>
        <end position="823"/>
    </location>
</feature>
<feature type="transmembrane region" description="Helical" evidence="7">
    <location>
        <begin position="197"/>
        <end position="218"/>
    </location>
</feature>
<reference evidence="9 10" key="1">
    <citation type="journal article" date="2013" name="BMC Genomics">
        <title>Genomics-driven discovery of the pneumocandin biosynthetic gene cluster in the fungus Glarea lozoyensis.</title>
        <authorList>
            <person name="Chen L."/>
            <person name="Yue Q."/>
            <person name="Zhang X."/>
            <person name="Xiang M."/>
            <person name="Wang C."/>
            <person name="Li S."/>
            <person name="Che Y."/>
            <person name="Ortiz-Lopez F.J."/>
            <person name="Bills G.F."/>
            <person name="Liu X."/>
            <person name="An Z."/>
        </authorList>
    </citation>
    <scope>NUCLEOTIDE SEQUENCE [LARGE SCALE GENOMIC DNA]</scope>
    <source>
        <strain evidence="10">ATCC 20868 / MF5171</strain>
    </source>
</reference>
<keyword evidence="7" id="KW-0472">Membrane</keyword>
<evidence type="ECO:0000256" key="6">
    <source>
        <dbReference type="ARBA" id="ARBA00023180"/>
    </source>
</evidence>
<keyword evidence="4" id="KW-0964">Secreted</keyword>
<dbReference type="GO" id="GO:0022857">
    <property type="term" value="F:transmembrane transporter activity"/>
    <property type="evidence" value="ECO:0007669"/>
    <property type="project" value="InterPro"/>
</dbReference>
<dbReference type="InterPro" id="IPR005103">
    <property type="entry name" value="AA9_LPMO"/>
</dbReference>
<sequence length="850" mass="93241">MGNTAPSDFPVDSFDAGHSLRPLVATHISTEPFRNPRVTYKTVMLKSAEKERHVVFMILRNRWPFQHELRGYGSDLEEDSSSQDTVLVTKRRLFNYIWFRGSSIDLDPIFDEHAVNTRQRRNGAQSELKLYLSNAKKTFNFIPEDIIFIALMEPTSIPLQRWESDRQTAAPRQETLDSQNEQSAVQSLKPVDGGITAWRVLIAAFIFEALLWGLPISFGVFQEYYTTLPQFAGNSNVALIGTIAQGLSYLGSPLSAAITRRFPKYRRQQIWLSWPLCIGGLIAGSFTTSVTGLILTQGVMYGVGFILLTYPILSMVDEWWVARKGMAFGLITSAAGAAGVIIPFIINALLRKYGYQTTLRALGIGMLLLTGPLIPLFKGRLPVSEHSTPAKVNWDFLQKPLFYVYGISTLIQGLGLFFPALYLPSYATSIGLSSTQGALALATMSLAQLIGQFAFGWLTDQKISVSGLAIACSIMATIATFALWGTAKSLGLLVGFSLLYGFFGYGFGVMRVGMGRAVSDDPSTAVTTYSTLVFFQGIGNVLVGPVSQALILRRVNIEEYGISKYKFLVVFTGGCMAASAVVITIWYTLPRSLRVLTFEKRFLRTSRASRASHGVAPAVQGCYPNYDPKSQHVMIPSSAGWSIPLDEDYGFIPSFSFTDPDIVCHKGATPGQNTIPINAGDSIVLQWYPTPWTSGHHGPVLDYLASCNGSCTTVEKTELKFFKIAEAGIIASTPFPAYYASDLLRDNNSSWTVTIPSTLKSGEYILRHEIIALHVAWNEGGAQAYPQCINLNVTGIGNDEPVGKSAQIFYGSKDEGILIDIWQFNGTYAIPGPDVWPGVVGHAQLNSPTK</sequence>
<dbReference type="SUPFAM" id="SSF103473">
    <property type="entry name" value="MFS general substrate transporter"/>
    <property type="match status" value="1"/>
</dbReference>
<feature type="transmembrane region" description="Helical" evidence="7">
    <location>
        <begin position="325"/>
        <end position="346"/>
    </location>
</feature>
<dbReference type="Gene3D" id="2.70.50.70">
    <property type="match status" value="1"/>
</dbReference>
<keyword evidence="5" id="KW-1015">Disulfide bond</keyword>
<feature type="transmembrane region" description="Helical" evidence="7">
    <location>
        <begin position="490"/>
        <end position="514"/>
    </location>
</feature>
<organism evidence="9 10">
    <name type="scientific">Glarea lozoyensis (strain ATCC 20868 / MF5171)</name>
    <dbReference type="NCBI Taxonomy" id="1116229"/>
    <lineage>
        <taxon>Eukaryota</taxon>
        <taxon>Fungi</taxon>
        <taxon>Dikarya</taxon>
        <taxon>Ascomycota</taxon>
        <taxon>Pezizomycotina</taxon>
        <taxon>Leotiomycetes</taxon>
        <taxon>Helotiales</taxon>
        <taxon>Helotiaceae</taxon>
        <taxon>Glarea</taxon>
    </lineage>
</organism>
<feature type="transmembrane region" description="Helical" evidence="7">
    <location>
        <begin position="465"/>
        <end position="484"/>
    </location>
</feature>
<dbReference type="eggNOG" id="KOG2504">
    <property type="taxonomic scope" value="Eukaryota"/>
</dbReference>
<gene>
    <name evidence="9" type="ORF">GLAREA_04696</name>
</gene>
<feature type="transmembrane region" description="Helical" evidence="7">
    <location>
        <begin position="401"/>
        <end position="423"/>
    </location>
</feature>
<evidence type="ECO:0000256" key="2">
    <source>
        <dbReference type="ARBA" id="ARBA00004141"/>
    </source>
</evidence>
<dbReference type="Pfam" id="PF03443">
    <property type="entry name" value="AA9"/>
    <property type="match status" value="1"/>
</dbReference>
<comment type="subcellular location">
    <subcellularLocation>
        <location evidence="2">Membrane</location>
        <topology evidence="2">Multi-pass membrane protein</topology>
    </subcellularLocation>
    <subcellularLocation>
        <location evidence="3">Secreted</location>
    </subcellularLocation>
</comment>
<keyword evidence="7" id="KW-1133">Transmembrane helix</keyword>
<keyword evidence="6" id="KW-0325">Glycoprotein</keyword>
<dbReference type="KEGG" id="glz:GLAREA_04696"/>
<feature type="transmembrane region" description="Helical" evidence="7">
    <location>
        <begin position="526"/>
        <end position="547"/>
    </location>
</feature>